<evidence type="ECO:0000313" key="2">
    <source>
        <dbReference type="Proteomes" id="UP000438448"/>
    </source>
</evidence>
<protein>
    <recommendedName>
        <fullName evidence="3">DUF2785 domain-containing protein</fullName>
    </recommendedName>
</protein>
<sequence length="282" mass="30937">MRRAYHRRVGNRGVDIGGIDWRTVARAEWPVPDGIDAARLADVLARMLAAADPVVRDEYGCTALTVWARRGILDSELARLGDAMARRLTAHPEIQARSFAALALRVVLTRGDDRCGDDVEGWYESFAQWYPNERDVRGHDPALGWLHAFAHGADAAAAFATALPERAPDILRLCARRMTARDTDIRYDQLEDASLARAITAVLCAPTLTRARALAWFEVLDDAFAGAEPGPCPAWAANTFATLQSLHLHLTRGLGDSGVPRHADAVAERVVGILRMPYPWLG</sequence>
<reference evidence="1 2" key="1">
    <citation type="submission" date="2019-10" db="EMBL/GenBank/DDBJ databases">
        <title>Nocardia macrotermitis sp. nov. and Nocardia aurantia sp. nov., isolated from the gut of fungus growing-termite Macrotermes natalensis.</title>
        <authorList>
            <person name="Benndorf R."/>
            <person name="Schwitalla J."/>
            <person name="Martin K."/>
            <person name="De Beer W."/>
            <person name="Kaster A.-K."/>
            <person name="Vollmers J."/>
            <person name="Poulsen M."/>
            <person name="Beemelmanns C."/>
        </authorList>
    </citation>
    <scope>NUCLEOTIDE SEQUENCE [LARGE SCALE GENOMIC DNA]</scope>
    <source>
        <strain evidence="1 2">RB20</strain>
    </source>
</reference>
<name>A0A7K0CVG6_9NOCA</name>
<evidence type="ECO:0000313" key="1">
    <source>
        <dbReference type="EMBL" id="MQY17373.1"/>
    </source>
</evidence>
<accession>A0A7K0CVG6</accession>
<evidence type="ECO:0008006" key="3">
    <source>
        <dbReference type="Google" id="ProtNLM"/>
    </source>
</evidence>
<dbReference type="AlphaFoldDB" id="A0A7K0CVG6"/>
<keyword evidence="2" id="KW-1185">Reference proteome</keyword>
<proteinExistence type="predicted"/>
<dbReference type="Proteomes" id="UP000438448">
    <property type="component" value="Unassembled WGS sequence"/>
</dbReference>
<comment type="caution">
    <text evidence="1">The sequence shown here is derived from an EMBL/GenBank/DDBJ whole genome shotgun (WGS) entry which is preliminary data.</text>
</comment>
<gene>
    <name evidence="1" type="ORF">NRB20_04360</name>
</gene>
<dbReference type="EMBL" id="WEGK01000001">
    <property type="protein sequence ID" value="MQY17373.1"/>
    <property type="molecule type" value="Genomic_DNA"/>
</dbReference>
<organism evidence="1 2">
    <name type="scientific">Nocardia macrotermitis</name>
    <dbReference type="NCBI Taxonomy" id="2585198"/>
    <lineage>
        <taxon>Bacteria</taxon>
        <taxon>Bacillati</taxon>
        <taxon>Actinomycetota</taxon>
        <taxon>Actinomycetes</taxon>
        <taxon>Mycobacteriales</taxon>
        <taxon>Nocardiaceae</taxon>
        <taxon>Nocardia</taxon>
    </lineage>
</organism>
<dbReference type="Pfam" id="PF10978">
    <property type="entry name" value="DUF2785"/>
    <property type="match status" value="1"/>
</dbReference>
<dbReference type="InterPro" id="IPR021247">
    <property type="entry name" value="DUF2785"/>
</dbReference>